<dbReference type="PANTHER" id="PTHR37844">
    <property type="entry name" value="SER/THR PROTEIN PHOSPHATASE SUPERFAMILY (AFU_ORTHOLOGUE AFUA_1G14840)"/>
    <property type="match status" value="1"/>
</dbReference>
<dbReference type="PANTHER" id="PTHR37844:SF2">
    <property type="entry name" value="SER_THR PROTEIN PHOSPHATASE SUPERFAMILY (AFU_ORTHOLOGUE AFUA_1G14840)"/>
    <property type="match status" value="1"/>
</dbReference>
<reference evidence="2 3" key="1">
    <citation type="submission" date="2020-02" db="EMBL/GenBank/DDBJ databases">
        <title>Fructobacillus sp. isolated from paper mulberry of Taiwan.</title>
        <authorList>
            <person name="Lin S.-T."/>
        </authorList>
    </citation>
    <scope>NUCLEOTIDE SEQUENCE [LARGE SCALE GENOMIC DNA]</scope>
    <source>
        <strain evidence="2 3">M1-21</strain>
    </source>
</reference>
<dbReference type="Gene3D" id="3.60.21.10">
    <property type="match status" value="1"/>
</dbReference>
<accession>A0ABS5QTL2</accession>
<comment type="caution">
    <text evidence="2">The sequence shown here is derived from an EMBL/GenBank/DDBJ whole genome shotgun (WGS) entry which is preliminary data.</text>
</comment>
<keyword evidence="3" id="KW-1185">Reference proteome</keyword>
<dbReference type="NCBIfam" id="TIGR03729">
    <property type="entry name" value="acc_ester"/>
    <property type="match status" value="1"/>
</dbReference>
<evidence type="ECO:0000259" key="1">
    <source>
        <dbReference type="Pfam" id="PF00149"/>
    </source>
</evidence>
<protein>
    <recommendedName>
        <fullName evidence="1">Calcineurin-like phosphoesterase domain-containing protein</fullName>
    </recommendedName>
</protein>
<feature type="domain" description="Calcineurin-like phosphoesterase" evidence="1">
    <location>
        <begin position="1"/>
        <end position="225"/>
    </location>
</feature>
<organism evidence="2 3">
    <name type="scientific">Fructobacillus papyrifericola</name>
    <dbReference type="NCBI Taxonomy" id="2713172"/>
    <lineage>
        <taxon>Bacteria</taxon>
        <taxon>Bacillati</taxon>
        <taxon>Bacillota</taxon>
        <taxon>Bacilli</taxon>
        <taxon>Lactobacillales</taxon>
        <taxon>Lactobacillaceae</taxon>
        <taxon>Fructobacillus</taxon>
    </lineage>
</organism>
<dbReference type="InterPro" id="IPR004843">
    <property type="entry name" value="Calcineurin-like_PHP"/>
</dbReference>
<sequence>MRLAVISDLHLDINKIDRNSALHEMAQYLLNQQVAVYVLAGDTFNQLAETADFVRRLNHLVEPVTKVYYLAGNHEMGDGTSDEALENLADPNYFHNKSLSFGAYEIIGNNGWYDYSFDEGRHDDETIHRFKQRFWYDRRIDEALPDREKAERSAKQIEKAVLEAQKAGQKPLVISHFSTDQALVEQIPFSKPDLTILKAYLGSAALGRRLQELRVPFVLAGHVHWRMPAHRVNETTFYNVSLGYKTRRIHEWDQGDFFKEWKERLVMLDLYPSLERK</sequence>
<dbReference type="Pfam" id="PF00149">
    <property type="entry name" value="Metallophos"/>
    <property type="match status" value="1"/>
</dbReference>
<dbReference type="Proteomes" id="UP000735205">
    <property type="component" value="Unassembled WGS sequence"/>
</dbReference>
<dbReference type="InterPro" id="IPR022302">
    <property type="entry name" value="Phosphoesterase_putative"/>
</dbReference>
<gene>
    <name evidence="2" type="ORF">G6R28_04710</name>
</gene>
<evidence type="ECO:0000313" key="3">
    <source>
        <dbReference type="Proteomes" id="UP000735205"/>
    </source>
</evidence>
<dbReference type="InterPro" id="IPR029052">
    <property type="entry name" value="Metallo-depent_PP-like"/>
</dbReference>
<proteinExistence type="predicted"/>
<dbReference type="RefSeq" id="WP_213793086.1">
    <property type="nucleotide sequence ID" value="NZ_JAAMFJ010000002.1"/>
</dbReference>
<dbReference type="EMBL" id="JAAMFJ010000002">
    <property type="protein sequence ID" value="MBS9336531.1"/>
    <property type="molecule type" value="Genomic_DNA"/>
</dbReference>
<name>A0ABS5QTL2_9LACO</name>
<dbReference type="SUPFAM" id="SSF56300">
    <property type="entry name" value="Metallo-dependent phosphatases"/>
    <property type="match status" value="1"/>
</dbReference>
<evidence type="ECO:0000313" key="2">
    <source>
        <dbReference type="EMBL" id="MBS9336531.1"/>
    </source>
</evidence>